<comment type="cofactor">
    <cofactor evidence="11">
        <name>Mg(2+)</name>
        <dbReference type="ChEBI" id="CHEBI:18420"/>
    </cofactor>
</comment>
<keyword evidence="2 11" id="KW-0963">Cytoplasm</keyword>
<dbReference type="EC" id="5.3.3.2" evidence="11"/>
<dbReference type="Proteomes" id="UP001294412">
    <property type="component" value="Unassembled WGS sequence"/>
</dbReference>
<feature type="domain" description="FMN-dependent dehydrogenase" evidence="12">
    <location>
        <begin position="189"/>
        <end position="312"/>
    </location>
</feature>
<sequence length="372" mass="38769">MSMRNESGETVPSDIDRRKSDHLDIVLSQGHARRDRATTGLGDIRFEHAALPELSLAGIDLSVDFLGKRLAAPLLISSMTGGPDRAGRINTRLAEAAEALGIALAVGSQRVALEGRGGGGLDRSLRDLAPSVPLLANIGGAQFVLGYGEREAMRAVEMIGADALIVHLNPLQEAVQSGGDTDWRGVLPAIERLCARLRVPIVVKEVGSGISGRIARRLVDAGVSVIDVAGAGGTSWAAVEAERTEDPRRRAVARLFTDWGIGTARAIADVRTACPSIPLVGSGGVTTGIEVAQAIRCGADIVGQAAATLKAADRSTQDVIVHFEDVIETLRIACFCTGSGTIGALARAPLIDPPAFLGGPRPPDRSVRADEA</sequence>
<evidence type="ECO:0000256" key="6">
    <source>
        <dbReference type="ARBA" id="ARBA00022842"/>
    </source>
</evidence>
<feature type="binding site" evidence="11">
    <location>
        <position position="204"/>
    </location>
    <ligand>
        <name>FMN</name>
        <dbReference type="ChEBI" id="CHEBI:58210"/>
    </ligand>
</feature>
<evidence type="ECO:0000256" key="7">
    <source>
        <dbReference type="ARBA" id="ARBA00022857"/>
    </source>
</evidence>
<gene>
    <name evidence="11 13" type="primary">fni</name>
    <name evidence="13" type="ORF">U0C82_02060</name>
</gene>
<dbReference type="Gene3D" id="3.20.20.70">
    <property type="entry name" value="Aldolase class I"/>
    <property type="match status" value="1"/>
</dbReference>
<feature type="binding site" evidence="11">
    <location>
        <position position="234"/>
    </location>
    <ligand>
        <name>FMN</name>
        <dbReference type="ChEBI" id="CHEBI:58210"/>
    </ligand>
</feature>
<organism evidence="13 14">
    <name type="scientific">Fulvimarina uroteuthidis</name>
    <dbReference type="NCBI Taxonomy" id="3098149"/>
    <lineage>
        <taxon>Bacteria</taxon>
        <taxon>Pseudomonadati</taxon>
        <taxon>Pseudomonadota</taxon>
        <taxon>Alphaproteobacteria</taxon>
        <taxon>Hyphomicrobiales</taxon>
        <taxon>Aurantimonadaceae</taxon>
        <taxon>Fulvimarina</taxon>
    </lineage>
</organism>
<dbReference type="InterPro" id="IPR000262">
    <property type="entry name" value="FMN-dep_DH"/>
</dbReference>
<evidence type="ECO:0000256" key="10">
    <source>
        <dbReference type="ARBA" id="ARBA00025810"/>
    </source>
</evidence>
<name>A0ABU5HZC1_9HYPH</name>
<comment type="caution">
    <text evidence="11">Lacks conserved residue(s) required for the propagation of feature annotation.</text>
</comment>
<evidence type="ECO:0000313" key="14">
    <source>
        <dbReference type="Proteomes" id="UP001294412"/>
    </source>
</evidence>
<dbReference type="NCBIfam" id="TIGR02151">
    <property type="entry name" value="IPP_isom_2"/>
    <property type="match status" value="1"/>
</dbReference>
<dbReference type="RefSeq" id="WP_322185390.1">
    <property type="nucleotide sequence ID" value="NZ_JAXLPB010000001.1"/>
</dbReference>
<protein>
    <recommendedName>
        <fullName evidence="11">Isopentenyl-diphosphate delta-isomerase</fullName>
        <shortName evidence="11">IPP isomerase</shortName>
        <ecNumber evidence="11">5.3.3.2</ecNumber>
    </recommendedName>
    <alternativeName>
        <fullName evidence="11">Isopentenyl diphosphate:dimethylallyl diphosphate isomerase</fullName>
    </alternativeName>
    <alternativeName>
        <fullName evidence="11">Isopentenyl pyrophosphate isomerase</fullName>
    </alternativeName>
    <alternativeName>
        <fullName evidence="11">Type 2 isopentenyl diphosphate isomerase</fullName>
        <shortName evidence="11">IDI-2</shortName>
    </alternativeName>
</protein>
<comment type="caution">
    <text evidence="13">The sequence shown here is derived from an EMBL/GenBank/DDBJ whole genome shotgun (WGS) entry which is preliminary data.</text>
</comment>
<evidence type="ECO:0000259" key="12">
    <source>
        <dbReference type="Pfam" id="PF01070"/>
    </source>
</evidence>
<dbReference type="InterPro" id="IPR013785">
    <property type="entry name" value="Aldolase_TIM"/>
</dbReference>
<evidence type="ECO:0000256" key="3">
    <source>
        <dbReference type="ARBA" id="ARBA00022630"/>
    </source>
</evidence>
<evidence type="ECO:0000256" key="11">
    <source>
        <dbReference type="HAMAP-Rule" id="MF_00354"/>
    </source>
</evidence>
<keyword evidence="8 11" id="KW-0414">Isoprene biosynthesis</keyword>
<evidence type="ECO:0000256" key="8">
    <source>
        <dbReference type="ARBA" id="ARBA00023229"/>
    </source>
</evidence>
<keyword evidence="14" id="KW-1185">Reference proteome</keyword>
<feature type="binding site" evidence="11">
    <location>
        <position position="77"/>
    </location>
    <ligand>
        <name>FMN</name>
        <dbReference type="ChEBI" id="CHEBI:58210"/>
    </ligand>
</feature>
<dbReference type="GO" id="GO:0004452">
    <property type="term" value="F:isopentenyl-diphosphate delta-isomerase activity"/>
    <property type="evidence" value="ECO:0007669"/>
    <property type="project" value="UniProtKB-EC"/>
</dbReference>
<evidence type="ECO:0000256" key="1">
    <source>
        <dbReference type="ARBA" id="ARBA00001917"/>
    </source>
</evidence>
<feature type="binding site" evidence="11">
    <location>
        <position position="172"/>
    </location>
    <ligand>
        <name>substrate</name>
    </ligand>
</feature>
<dbReference type="Pfam" id="PF01070">
    <property type="entry name" value="FMN_dh"/>
    <property type="match status" value="1"/>
</dbReference>
<dbReference type="PIRSF" id="PIRSF003314">
    <property type="entry name" value="IPP_isomerase"/>
    <property type="match status" value="1"/>
</dbReference>
<keyword evidence="5 11" id="KW-0479">Metal-binding</keyword>
<comment type="subunit">
    <text evidence="10 11">Homooctamer. Dimer of tetramers.</text>
</comment>
<reference evidence="13 14" key="1">
    <citation type="submission" date="2023-12" db="EMBL/GenBank/DDBJ databases">
        <title>Description of Novel Strain Fulvimarina sp. 2208YS6-2-32 isolated from Uroteuthis (Photololigo) edulis.</title>
        <authorList>
            <person name="Park J.-S."/>
        </authorList>
    </citation>
    <scope>NUCLEOTIDE SEQUENCE [LARGE SCALE GENOMIC DNA]</scope>
    <source>
        <strain evidence="13 14">2208YS6-2-32</strain>
    </source>
</reference>
<feature type="binding site" evidence="11">
    <location>
        <begin position="108"/>
        <end position="110"/>
    </location>
    <ligand>
        <name>substrate</name>
    </ligand>
</feature>
<evidence type="ECO:0000256" key="9">
    <source>
        <dbReference type="ARBA" id="ARBA00023235"/>
    </source>
</evidence>
<dbReference type="EMBL" id="JAXLPB010000001">
    <property type="protein sequence ID" value="MDY8107934.1"/>
    <property type="molecule type" value="Genomic_DNA"/>
</dbReference>
<evidence type="ECO:0000256" key="5">
    <source>
        <dbReference type="ARBA" id="ARBA00022723"/>
    </source>
</evidence>
<evidence type="ECO:0000256" key="2">
    <source>
        <dbReference type="ARBA" id="ARBA00022490"/>
    </source>
</evidence>
<feature type="binding site" evidence="11">
    <location>
        <position position="173"/>
    </location>
    <ligand>
        <name>Mg(2+)</name>
        <dbReference type="ChEBI" id="CHEBI:18420"/>
    </ligand>
</feature>
<dbReference type="PANTHER" id="PTHR43665">
    <property type="entry name" value="ISOPENTENYL-DIPHOSPHATE DELTA-ISOMERASE"/>
    <property type="match status" value="1"/>
</dbReference>
<keyword evidence="3 11" id="KW-0285">Flavoprotein</keyword>
<keyword evidence="7 11" id="KW-0521">NADP</keyword>
<dbReference type="InterPro" id="IPR011179">
    <property type="entry name" value="IPdP_isomerase"/>
</dbReference>
<comment type="subcellular location">
    <subcellularLocation>
        <location evidence="11">Cytoplasm</location>
    </subcellularLocation>
</comment>
<keyword evidence="6 11" id="KW-0460">Magnesium</keyword>
<dbReference type="CDD" id="cd02811">
    <property type="entry name" value="IDI-2_FMN"/>
    <property type="match status" value="1"/>
</dbReference>
<dbReference type="SUPFAM" id="SSF51395">
    <property type="entry name" value="FMN-linked oxidoreductases"/>
    <property type="match status" value="1"/>
</dbReference>
<dbReference type="PANTHER" id="PTHR43665:SF1">
    <property type="entry name" value="ISOPENTENYL-DIPHOSPHATE DELTA-ISOMERASE"/>
    <property type="match status" value="1"/>
</dbReference>
<feature type="binding site" evidence="11">
    <location>
        <position position="108"/>
    </location>
    <ligand>
        <name>FMN</name>
        <dbReference type="ChEBI" id="CHEBI:58210"/>
    </ligand>
</feature>
<keyword evidence="9 11" id="KW-0413">Isomerase</keyword>
<comment type="function">
    <text evidence="11">Involved in the biosynthesis of isoprenoids. Catalyzes the 1,3-allylic rearrangement of the homoallylic substrate isopentenyl (IPP) to its allylic isomer, dimethylallyl diphosphate (DMAPP).</text>
</comment>
<keyword evidence="4 11" id="KW-0288">FMN</keyword>
<feature type="binding site" evidence="11">
    <location>
        <begin position="78"/>
        <end position="80"/>
    </location>
    <ligand>
        <name>FMN</name>
        <dbReference type="ChEBI" id="CHEBI:58210"/>
    </ligand>
</feature>
<proteinExistence type="inferred from homology"/>
<evidence type="ECO:0000313" key="13">
    <source>
        <dbReference type="EMBL" id="MDY8107934.1"/>
    </source>
</evidence>
<comment type="cofactor">
    <cofactor evidence="1 11">
        <name>FMN</name>
        <dbReference type="ChEBI" id="CHEBI:58210"/>
    </cofactor>
</comment>
<accession>A0ABU5HZC1</accession>
<feature type="binding site" evidence="11">
    <location>
        <begin position="18"/>
        <end position="19"/>
    </location>
    <ligand>
        <name>substrate</name>
    </ligand>
</feature>
<feature type="binding site" evidence="11">
    <location>
        <begin position="305"/>
        <end position="306"/>
    </location>
    <ligand>
        <name>FMN</name>
        <dbReference type="ChEBI" id="CHEBI:58210"/>
    </ligand>
</feature>
<comment type="catalytic activity">
    <reaction evidence="11">
        <text>isopentenyl diphosphate = dimethylallyl diphosphate</text>
        <dbReference type="Rhea" id="RHEA:23284"/>
        <dbReference type="ChEBI" id="CHEBI:57623"/>
        <dbReference type="ChEBI" id="CHEBI:128769"/>
        <dbReference type="EC" id="5.3.3.2"/>
    </reaction>
</comment>
<comment type="similarity">
    <text evidence="11">Belongs to the IPP isomerase type 2 family.</text>
</comment>
<evidence type="ECO:0000256" key="4">
    <source>
        <dbReference type="ARBA" id="ARBA00022643"/>
    </source>
</evidence>
<feature type="binding site" evidence="11">
    <location>
        <position position="137"/>
    </location>
    <ligand>
        <name>FMN</name>
        <dbReference type="ChEBI" id="CHEBI:58210"/>
    </ligand>
</feature>
<dbReference type="HAMAP" id="MF_00354">
    <property type="entry name" value="Idi_2"/>
    <property type="match status" value="1"/>
</dbReference>
<comment type="cofactor">
    <cofactor evidence="11">
        <name>NADPH</name>
        <dbReference type="ChEBI" id="CHEBI:57783"/>
    </cofactor>
</comment>